<accession>A0A1I3ZMM6</accession>
<evidence type="ECO:0000256" key="7">
    <source>
        <dbReference type="ARBA" id="ARBA00022729"/>
    </source>
</evidence>
<evidence type="ECO:0000256" key="14">
    <source>
        <dbReference type="PIRSR" id="PIRSR611782-1"/>
    </source>
</evidence>
<dbReference type="RefSeq" id="WP_091681915.1">
    <property type="nucleotide sequence ID" value="NZ_FOSN01000008.1"/>
</dbReference>
<dbReference type="PANTHER" id="PTHR22939">
    <property type="entry name" value="SERINE PROTEASE FAMILY S1C HTRA-RELATED"/>
    <property type="match status" value="1"/>
</dbReference>
<feature type="active site" description="Charge relay system" evidence="14">
    <location>
        <position position="148"/>
    </location>
</feature>
<evidence type="ECO:0000256" key="3">
    <source>
        <dbReference type="ARBA" id="ARBA00010541"/>
    </source>
</evidence>
<feature type="active site" description="Charge relay system" evidence="14">
    <location>
        <position position="252"/>
    </location>
</feature>
<dbReference type="Gene3D" id="2.40.10.120">
    <property type="match status" value="1"/>
</dbReference>
<dbReference type="PANTHER" id="PTHR22939:SF130">
    <property type="entry name" value="PERIPLASMIC SERINE ENDOPROTEASE DEGP-LIKE-RELATED"/>
    <property type="match status" value="1"/>
</dbReference>
<protein>
    <recommendedName>
        <fullName evidence="5">Probable periplasmic serine endoprotease DegP-like</fullName>
        <ecNumber evidence="4">3.4.21.107</ecNumber>
    </recommendedName>
    <alternativeName>
        <fullName evidence="13">Protease Do</fullName>
    </alternativeName>
</protein>
<dbReference type="EC" id="3.4.21.107" evidence="4"/>
<feature type="active site" description="Charge relay system" evidence="14">
    <location>
        <position position="179"/>
    </location>
</feature>
<evidence type="ECO:0000259" key="17">
    <source>
        <dbReference type="PROSITE" id="PS50106"/>
    </source>
</evidence>
<keyword evidence="8" id="KW-0677">Repeat</keyword>
<keyword evidence="11" id="KW-0720">Serine protease</keyword>
<dbReference type="InterPro" id="IPR001940">
    <property type="entry name" value="Peptidase_S1C"/>
</dbReference>
<dbReference type="Pfam" id="PF13365">
    <property type="entry name" value="Trypsin_2"/>
    <property type="match status" value="1"/>
</dbReference>
<comment type="subcellular location">
    <subcellularLocation>
        <location evidence="2">Periplasm</location>
    </subcellularLocation>
</comment>
<dbReference type="GO" id="GO:0006508">
    <property type="term" value="P:proteolysis"/>
    <property type="evidence" value="ECO:0007669"/>
    <property type="project" value="UniProtKB-KW"/>
</dbReference>
<dbReference type="EMBL" id="FOSN01000008">
    <property type="protein sequence ID" value="SFK44941.1"/>
    <property type="molecule type" value="Genomic_DNA"/>
</dbReference>
<dbReference type="Pfam" id="PF17820">
    <property type="entry name" value="PDZ_6"/>
    <property type="match status" value="1"/>
</dbReference>
<organism evidence="18 19">
    <name type="scientific">Methylocapsa palsarum</name>
    <dbReference type="NCBI Taxonomy" id="1612308"/>
    <lineage>
        <taxon>Bacteria</taxon>
        <taxon>Pseudomonadati</taxon>
        <taxon>Pseudomonadota</taxon>
        <taxon>Alphaproteobacteria</taxon>
        <taxon>Hyphomicrobiales</taxon>
        <taxon>Beijerinckiaceae</taxon>
        <taxon>Methylocapsa</taxon>
    </lineage>
</organism>
<dbReference type="InterPro" id="IPR036034">
    <property type="entry name" value="PDZ_sf"/>
</dbReference>
<comment type="catalytic activity">
    <reaction evidence="1">
        <text>Acts on substrates that are at least partially unfolded. The cleavage site P1 residue is normally between a pair of hydrophobic residues, such as Val-|-Val.</text>
        <dbReference type="EC" id="3.4.21.107"/>
    </reaction>
</comment>
<dbReference type="STRING" id="1612308.SAMN05444581_10838"/>
<feature type="domain" description="PDZ" evidence="17">
    <location>
        <begin position="408"/>
        <end position="496"/>
    </location>
</feature>
<comment type="similarity">
    <text evidence="3">Belongs to the peptidase S1C family.</text>
</comment>
<evidence type="ECO:0000256" key="6">
    <source>
        <dbReference type="ARBA" id="ARBA00022670"/>
    </source>
</evidence>
<keyword evidence="7" id="KW-0732">Signal</keyword>
<gene>
    <name evidence="18" type="ORF">SAMN05444581_10838</name>
</gene>
<keyword evidence="10" id="KW-0378">Hydrolase</keyword>
<feature type="region of interest" description="Disordered" evidence="16">
    <location>
        <begin position="1"/>
        <end position="21"/>
    </location>
</feature>
<dbReference type="PRINTS" id="PR00834">
    <property type="entry name" value="PROTEASES2C"/>
</dbReference>
<evidence type="ECO:0000313" key="18">
    <source>
        <dbReference type="EMBL" id="SFK44941.1"/>
    </source>
</evidence>
<evidence type="ECO:0000256" key="4">
    <source>
        <dbReference type="ARBA" id="ARBA00013035"/>
    </source>
</evidence>
<dbReference type="Proteomes" id="UP000198755">
    <property type="component" value="Unassembled WGS sequence"/>
</dbReference>
<keyword evidence="12" id="KW-0346">Stress response</keyword>
<dbReference type="SUPFAM" id="SSF50494">
    <property type="entry name" value="Trypsin-like serine proteases"/>
    <property type="match status" value="1"/>
</dbReference>
<evidence type="ECO:0000256" key="2">
    <source>
        <dbReference type="ARBA" id="ARBA00004418"/>
    </source>
</evidence>
<evidence type="ECO:0000256" key="5">
    <source>
        <dbReference type="ARBA" id="ARBA00013958"/>
    </source>
</evidence>
<evidence type="ECO:0000256" key="8">
    <source>
        <dbReference type="ARBA" id="ARBA00022737"/>
    </source>
</evidence>
<reference evidence="18 19" key="1">
    <citation type="submission" date="2016-10" db="EMBL/GenBank/DDBJ databases">
        <authorList>
            <person name="de Groot N.N."/>
        </authorList>
    </citation>
    <scope>NUCLEOTIDE SEQUENCE [LARGE SCALE GENOMIC DNA]</scope>
    <source>
        <strain evidence="18 19">NE2</strain>
    </source>
</reference>
<dbReference type="SMART" id="SM00228">
    <property type="entry name" value="PDZ"/>
    <property type="match status" value="2"/>
</dbReference>
<evidence type="ECO:0000256" key="9">
    <source>
        <dbReference type="ARBA" id="ARBA00022764"/>
    </source>
</evidence>
<dbReference type="GO" id="GO:0042597">
    <property type="term" value="C:periplasmic space"/>
    <property type="evidence" value="ECO:0007669"/>
    <property type="project" value="UniProtKB-SubCell"/>
</dbReference>
<evidence type="ECO:0000256" key="1">
    <source>
        <dbReference type="ARBA" id="ARBA00001772"/>
    </source>
</evidence>
<sequence length="510" mass="51630">MASSSYSRPDAHGAPRKPRKPRALRAALLGAVATIALTGAAMTEFVPTSPAMADTAAPSVGPATFADVVDRVRGAVVSVKVKVTETADADEDGGMPQFAPGDPLEKFFKRFGENGPRGGAPHGKPHTGQAQGSGFIITEDGYVVTNNHVVENATDVTVTMDDGKTVLPASVIGTDKKTDLALLKIKTGGPYQHVKFSTVVPRVGDWVFAVGNPFGLGGTVTAGIVSARGRDIGAGPYDDFLQIDAPVNRGNSGGPTFNAQGDVVGVNTAIFSPSGGSVGIGFAIPSESAQTVVASLKDKGSVARGWIGVQIQPVTTEVADSLGLKAAKGALVADAQANSPAAEAGLKSGDVILGIDGERIDGPRELARKVAALGPGKKADLIYWHNGSEKTVPIKLGSLPDEKASPAKAAVSEDSSFKGLGLSLAPASSMQGAGGEGVVVADIDPDGAAAQKGVRVGDVIVEAGGKSVSRPADVSAVLAEAKKEGRKAVLLRVKGSEGTRFVAIALTPAS</sequence>
<feature type="domain" description="PDZ" evidence="17">
    <location>
        <begin position="308"/>
        <end position="362"/>
    </location>
</feature>
<evidence type="ECO:0000256" key="12">
    <source>
        <dbReference type="ARBA" id="ARBA00023016"/>
    </source>
</evidence>
<keyword evidence="6 18" id="KW-0645">Protease</keyword>
<keyword evidence="9" id="KW-0574">Periplasm</keyword>
<evidence type="ECO:0000313" key="19">
    <source>
        <dbReference type="Proteomes" id="UP000198755"/>
    </source>
</evidence>
<dbReference type="GO" id="GO:0004252">
    <property type="term" value="F:serine-type endopeptidase activity"/>
    <property type="evidence" value="ECO:0007669"/>
    <property type="project" value="InterPro"/>
</dbReference>
<evidence type="ECO:0000256" key="15">
    <source>
        <dbReference type="PIRSR" id="PIRSR611782-2"/>
    </source>
</evidence>
<evidence type="ECO:0000256" key="16">
    <source>
        <dbReference type="SAM" id="MobiDB-lite"/>
    </source>
</evidence>
<name>A0A1I3ZMM6_9HYPH</name>
<evidence type="ECO:0000256" key="10">
    <source>
        <dbReference type="ARBA" id="ARBA00022801"/>
    </source>
</evidence>
<keyword evidence="19" id="KW-1185">Reference proteome</keyword>
<feature type="binding site" evidence="15">
    <location>
        <begin position="250"/>
        <end position="252"/>
    </location>
    <ligand>
        <name>substrate</name>
    </ligand>
</feature>
<feature type="binding site" evidence="15">
    <location>
        <position position="148"/>
    </location>
    <ligand>
        <name>substrate</name>
    </ligand>
</feature>
<dbReference type="SUPFAM" id="SSF50156">
    <property type="entry name" value="PDZ domain-like"/>
    <property type="match status" value="2"/>
</dbReference>
<dbReference type="CDD" id="cd10839">
    <property type="entry name" value="cpPDZ1_DegP-like"/>
    <property type="match status" value="1"/>
</dbReference>
<proteinExistence type="inferred from homology"/>
<dbReference type="NCBIfam" id="TIGR02037">
    <property type="entry name" value="degP_htrA_DO"/>
    <property type="match status" value="1"/>
</dbReference>
<dbReference type="OrthoDB" id="9758917at2"/>
<dbReference type="AlphaFoldDB" id="A0A1I3ZMM6"/>
<dbReference type="Pfam" id="PF13180">
    <property type="entry name" value="PDZ_2"/>
    <property type="match status" value="1"/>
</dbReference>
<dbReference type="InterPro" id="IPR041489">
    <property type="entry name" value="PDZ_6"/>
</dbReference>
<dbReference type="Gene3D" id="2.30.42.10">
    <property type="match status" value="2"/>
</dbReference>
<dbReference type="PROSITE" id="PS50106">
    <property type="entry name" value="PDZ"/>
    <property type="match status" value="2"/>
</dbReference>
<dbReference type="InterPro" id="IPR011782">
    <property type="entry name" value="Pept_S1C_Do"/>
</dbReference>
<dbReference type="InterPro" id="IPR009003">
    <property type="entry name" value="Peptidase_S1_PA"/>
</dbReference>
<evidence type="ECO:0000256" key="11">
    <source>
        <dbReference type="ARBA" id="ARBA00022825"/>
    </source>
</evidence>
<feature type="binding site" evidence="15">
    <location>
        <position position="179"/>
    </location>
    <ligand>
        <name>substrate</name>
    </ligand>
</feature>
<dbReference type="InterPro" id="IPR001478">
    <property type="entry name" value="PDZ"/>
</dbReference>
<evidence type="ECO:0000256" key="13">
    <source>
        <dbReference type="ARBA" id="ARBA00032850"/>
    </source>
</evidence>